<name>A0A023X285_RUBRA</name>
<dbReference type="EMBL" id="CP007514">
    <property type="protein sequence ID" value="AHY46336.1"/>
    <property type="molecule type" value="Genomic_DNA"/>
</dbReference>
<proteinExistence type="predicted"/>
<dbReference type="eggNOG" id="COG2331">
    <property type="taxonomic scope" value="Bacteria"/>
</dbReference>
<dbReference type="PANTHER" id="PTHR34404">
    <property type="entry name" value="REGULATORY PROTEIN, FMDB FAMILY"/>
    <property type="match status" value="1"/>
</dbReference>
<accession>A0A023X285</accession>
<dbReference type="SMART" id="SM00834">
    <property type="entry name" value="CxxC_CXXC_SSSS"/>
    <property type="match status" value="1"/>
</dbReference>
<dbReference type="AlphaFoldDB" id="A0A023X285"/>
<dbReference type="Proteomes" id="UP001281130">
    <property type="component" value="Unassembled WGS sequence"/>
</dbReference>
<protein>
    <submittedName>
        <fullName evidence="4">FmdB family zinc ribbon protein</fullName>
    </submittedName>
    <submittedName>
        <fullName evidence="3">Putative regulatory protein, FmdB family</fullName>
    </submittedName>
</protein>
<feature type="compositionally biased region" description="Low complexity" evidence="1">
    <location>
        <begin position="68"/>
        <end position="111"/>
    </location>
</feature>
<keyword evidence="5" id="KW-1185">Reference proteome</keyword>
<dbReference type="PATRIC" id="fig|42256.3.peg.1066"/>
<dbReference type="KEGG" id="rrd:RradSPS_1053"/>
<feature type="compositionally biased region" description="Polar residues" evidence="1">
    <location>
        <begin position="55"/>
        <end position="66"/>
    </location>
</feature>
<evidence type="ECO:0000313" key="5">
    <source>
        <dbReference type="Proteomes" id="UP000025229"/>
    </source>
</evidence>
<dbReference type="HOGENOM" id="CLU_136025_1_1_11"/>
<feature type="region of interest" description="Disordered" evidence="1">
    <location>
        <begin position="55"/>
        <end position="111"/>
    </location>
</feature>
<dbReference type="InterPro" id="IPR013429">
    <property type="entry name" value="Regulatory_FmdB_Zinc_ribbon"/>
</dbReference>
<gene>
    <name evidence="3" type="ORF">RradSPS_1053</name>
    <name evidence="4" type="ORF">SIL72_06840</name>
</gene>
<dbReference type="EMBL" id="JAWXXX010000001">
    <property type="protein sequence ID" value="MDX5893743.1"/>
    <property type="molecule type" value="Genomic_DNA"/>
</dbReference>
<organism evidence="3 5">
    <name type="scientific">Rubrobacter radiotolerans</name>
    <name type="common">Arthrobacter radiotolerans</name>
    <dbReference type="NCBI Taxonomy" id="42256"/>
    <lineage>
        <taxon>Bacteria</taxon>
        <taxon>Bacillati</taxon>
        <taxon>Actinomycetota</taxon>
        <taxon>Rubrobacteria</taxon>
        <taxon>Rubrobacterales</taxon>
        <taxon>Rubrobacteraceae</taxon>
        <taxon>Rubrobacter</taxon>
    </lineage>
</organism>
<evidence type="ECO:0000313" key="3">
    <source>
        <dbReference type="EMBL" id="AHY46336.1"/>
    </source>
</evidence>
<dbReference type="NCBIfam" id="TIGR02605">
    <property type="entry name" value="CxxC_CxxC_SSSS"/>
    <property type="match status" value="1"/>
</dbReference>
<reference evidence="3 5" key="1">
    <citation type="submission" date="2014-03" db="EMBL/GenBank/DDBJ databases">
        <title>Complete genome sequence of the Radio-Resistant Rubrobacter radiotolerans RSPS-4.</title>
        <authorList>
            <person name="Egas C.C."/>
            <person name="Barroso C.C."/>
            <person name="Froufe H.J.C."/>
            <person name="Pacheco J.J."/>
            <person name="Albuquerque L.L."/>
            <person name="da Costa M.M.S."/>
        </authorList>
    </citation>
    <scope>NUCLEOTIDE SEQUENCE [LARGE SCALE GENOMIC DNA]</scope>
    <source>
        <strain evidence="3 5">RSPS-4</strain>
    </source>
</reference>
<dbReference type="Pfam" id="PF09723">
    <property type="entry name" value="Zn_ribbon_8"/>
    <property type="match status" value="1"/>
</dbReference>
<dbReference type="OrthoDB" id="9813321at2"/>
<dbReference type="STRING" id="42256.RradSPS_1053"/>
<reference evidence="4" key="2">
    <citation type="submission" date="2023-11" db="EMBL/GenBank/DDBJ databases">
        <title>MicrobeMod: A computational toolkit for identifying prokaryotic methylation and restriction-modification with nanopore sequencing.</title>
        <authorList>
            <person name="Crits-Christoph A."/>
            <person name="Kang S.C."/>
            <person name="Lee H."/>
            <person name="Ostrov N."/>
        </authorList>
    </citation>
    <scope>NUCLEOTIDE SEQUENCE</scope>
    <source>
        <strain evidence="4">ATCC 51242</strain>
    </source>
</reference>
<dbReference type="RefSeq" id="WP_038681170.1">
    <property type="nucleotide sequence ID" value="NZ_CP007514.1"/>
</dbReference>
<dbReference type="Proteomes" id="UP000025229">
    <property type="component" value="Chromosome"/>
</dbReference>
<dbReference type="PANTHER" id="PTHR34404:SF2">
    <property type="entry name" value="CONSERVED SERINE RICH PROTEIN"/>
    <property type="match status" value="1"/>
</dbReference>
<evidence type="ECO:0000259" key="2">
    <source>
        <dbReference type="SMART" id="SM00834"/>
    </source>
</evidence>
<sequence>MPIYEYKCQNGHVFDVMQRMSDDPLEVCIKCDASVRKVMQPVGISFKGSGFYSTDYSGASQNTPPGESNVSKNGSSDASSSQNGDSKSSSSEKAGSATGASSGSSSGASGD</sequence>
<feature type="domain" description="Putative regulatory protein FmdB zinc ribbon" evidence="2">
    <location>
        <begin position="1"/>
        <end position="40"/>
    </location>
</feature>
<evidence type="ECO:0000256" key="1">
    <source>
        <dbReference type="SAM" id="MobiDB-lite"/>
    </source>
</evidence>
<evidence type="ECO:0000313" key="4">
    <source>
        <dbReference type="EMBL" id="MDX5893743.1"/>
    </source>
</evidence>